<feature type="domain" description="PTS EIIB type-1" evidence="13">
    <location>
        <begin position="485"/>
        <end position="560"/>
    </location>
</feature>
<comment type="caution">
    <text evidence="11">Lacks conserved residue(s) required for the propagation of feature annotation.</text>
</comment>
<evidence type="ECO:0000256" key="2">
    <source>
        <dbReference type="ARBA" id="ARBA00022448"/>
    </source>
</evidence>
<evidence type="ECO:0000256" key="10">
    <source>
        <dbReference type="ARBA" id="ARBA00023136"/>
    </source>
</evidence>
<dbReference type="PROSITE" id="PS01035">
    <property type="entry name" value="PTS_EIIB_TYPE_1_CYS"/>
    <property type="match status" value="1"/>
</dbReference>
<reference evidence="16" key="1">
    <citation type="journal article" date="2019" name="Int. J. Syst. Evol. Microbiol.">
        <title>The Global Catalogue of Microorganisms (GCM) 10K type strain sequencing project: providing services to taxonomists for standard genome sequencing and annotation.</title>
        <authorList>
            <consortium name="The Broad Institute Genomics Platform"/>
            <consortium name="The Broad Institute Genome Sequencing Center for Infectious Disease"/>
            <person name="Wu L."/>
            <person name="Ma J."/>
        </authorList>
    </citation>
    <scope>NUCLEOTIDE SEQUENCE [LARGE SCALE GENOMIC DNA]</scope>
    <source>
        <strain evidence="16">JCM 13501</strain>
    </source>
</reference>
<dbReference type="EMBL" id="BMNW01000004">
    <property type="protein sequence ID" value="GGM09283.1"/>
    <property type="molecule type" value="Genomic_DNA"/>
</dbReference>
<dbReference type="InterPro" id="IPR001996">
    <property type="entry name" value="PTS_IIB_1"/>
</dbReference>
<gene>
    <name evidence="15" type="ORF">GCM10009425_20680</name>
</gene>
<dbReference type="Pfam" id="PF00367">
    <property type="entry name" value="PTS_EIIB"/>
    <property type="match status" value="2"/>
</dbReference>
<evidence type="ECO:0000256" key="11">
    <source>
        <dbReference type="PROSITE-ProRule" id="PRU00421"/>
    </source>
</evidence>
<comment type="caution">
    <text evidence="15">The sequence shown here is derived from an EMBL/GenBank/DDBJ whole genome shotgun (WGS) entry which is preliminary data.</text>
</comment>
<evidence type="ECO:0000313" key="16">
    <source>
        <dbReference type="Proteomes" id="UP000616499"/>
    </source>
</evidence>
<evidence type="ECO:0000256" key="7">
    <source>
        <dbReference type="ARBA" id="ARBA00022692"/>
    </source>
</evidence>
<feature type="transmembrane region" description="Helical" evidence="12">
    <location>
        <begin position="96"/>
        <end position="114"/>
    </location>
</feature>
<keyword evidence="9 12" id="KW-1133">Transmembrane helix</keyword>
<dbReference type="SUPFAM" id="SSF55604">
    <property type="entry name" value="Glucose permease domain IIB"/>
    <property type="match status" value="2"/>
</dbReference>
<evidence type="ECO:0000256" key="3">
    <source>
        <dbReference type="ARBA" id="ARBA00022475"/>
    </source>
</evidence>
<feature type="transmembrane region" description="Helical" evidence="12">
    <location>
        <begin position="42"/>
        <end position="66"/>
    </location>
</feature>
<evidence type="ECO:0000313" key="15">
    <source>
        <dbReference type="EMBL" id="GGM09283.1"/>
    </source>
</evidence>
<evidence type="ECO:0000259" key="14">
    <source>
        <dbReference type="PROSITE" id="PS51103"/>
    </source>
</evidence>
<keyword evidence="6" id="KW-0598">Phosphotransferase system</keyword>
<evidence type="ECO:0000256" key="8">
    <source>
        <dbReference type="ARBA" id="ARBA00022777"/>
    </source>
</evidence>
<dbReference type="Gene3D" id="3.30.1360.60">
    <property type="entry name" value="Glucose permease domain IIB"/>
    <property type="match status" value="2"/>
</dbReference>
<name>A0ABQ2GS19_9PSED</name>
<dbReference type="Pfam" id="PF02378">
    <property type="entry name" value="PTS_EIIC"/>
    <property type="match status" value="1"/>
</dbReference>
<dbReference type="RefSeq" id="WP_188866049.1">
    <property type="nucleotide sequence ID" value="NZ_BMNW01000004.1"/>
</dbReference>
<evidence type="ECO:0000256" key="4">
    <source>
        <dbReference type="ARBA" id="ARBA00022597"/>
    </source>
</evidence>
<dbReference type="CDD" id="cd00212">
    <property type="entry name" value="PTS_IIB_glc"/>
    <property type="match status" value="1"/>
</dbReference>
<evidence type="ECO:0000256" key="12">
    <source>
        <dbReference type="SAM" id="Phobius"/>
    </source>
</evidence>
<feature type="transmembrane region" description="Helical" evidence="12">
    <location>
        <begin position="72"/>
        <end position="89"/>
    </location>
</feature>
<proteinExistence type="predicted"/>
<feature type="domain" description="PTS EIIC type-1" evidence="14">
    <location>
        <begin position="3"/>
        <end position="370"/>
    </location>
</feature>
<keyword evidence="10 12" id="KW-0472">Membrane</keyword>
<evidence type="ECO:0000259" key="13">
    <source>
        <dbReference type="PROSITE" id="PS51098"/>
    </source>
</evidence>
<dbReference type="InterPro" id="IPR018113">
    <property type="entry name" value="PTrfase_EIIB_Cys"/>
</dbReference>
<feature type="transmembrane region" description="Helical" evidence="12">
    <location>
        <begin position="166"/>
        <end position="191"/>
    </location>
</feature>
<feature type="transmembrane region" description="Helical" evidence="12">
    <location>
        <begin position="284"/>
        <end position="308"/>
    </location>
</feature>
<feature type="transmembrane region" description="Helical" evidence="12">
    <location>
        <begin position="338"/>
        <end position="358"/>
    </location>
</feature>
<dbReference type="InterPro" id="IPR036878">
    <property type="entry name" value="Glu_permease_IIB"/>
</dbReference>
<keyword evidence="3" id="KW-1003">Cell membrane</keyword>
<feature type="active site" description="Phosphocysteine intermediate; for EIIB activity" evidence="11">
    <location>
        <position position="405"/>
    </location>
</feature>
<feature type="transmembrane region" description="Helical" evidence="12">
    <location>
        <begin position="315"/>
        <end position="332"/>
    </location>
</feature>
<dbReference type="PROSITE" id="PS51103">
    <property type="entry name" value="PTS_EIIC_TYPE_1"/>
    <property type="match status" value="1"/>
</dbReference>
<keyword evidence="4" id="KW-0762">Sugar transport</keyword>
<feature type="transmembrane region" description="Helical" evidence="12">
    <location>
        <begin position="12"/>
        <end position="30"/>
    </location>
</feature>
<feature type="transmembrane region" description="Helical" evidence="12">
    <location>
        <begin position="228"/>
        <end position="250"/>
    </location>
</feature>
<dbReference type="PANTHER" id="PTHR30009:SF4">
    <property type="entry name" value="PTS SYSTEM N-ACETYLGLUCOSAMINE-SPECIFIC EIICBA COMPONENT"/>
    <property type="match status" value="1"/>
</dbReference>
<dbReference type="InterPro" id="IPR003352">
    <property type="entry name" value="PTS_EIIC"/>
</dbReference>
<dbReference type="InterPro" id="IPR013013">
    <property type="entry name" value="PTS_EIIC_1"/>
</dbReference>
<evidence type="ECO:0000256" key="9">
    <source>
        <dbReference type="ARBA" id="ARBA00022989"/>
    </source>
</evidence>
<keyword evidence="5" id="KW-0808">Transferase</keyword>
<feature type="transmembrane region" description="Helical" evidence="12">
    <location>
        <begin position="262"/>
        <end position="278"/>
    </location>
</feature>
<sequence>MTVHVFDGVQRLGRALMLPIAVLPVAGLLLRLGQPDLLDIGFIAAAGNAIFANLALIFAIGVAVGFARDSNGVAGLAGAIGYLVLTAVLKQLDDKIDMGVLAGILSGLVAGGLYNRYHAIRLPEYLAFFGGRRFVPIVTGVAGLVLGGLFWLVWPPIQHAIDHAGHWLIGSGVVGVFAYGVLNRILIITGLHHILNNLVWFVFGDYTNAQGMLVHGDLNRYFAGDPSAGIFMAGMFPVMMFGLPAACLAMYRCANPERRKQVGGILLSMALTAFLTGVTEPIEFAFMFLAPLLYGLHALLTGVAMALMYLLNVHLGFTFSGGAIDYALGYGVSTNGWMLMPIGLAYFALYYGVFSYCIRRFDLKTPGREVAESAVSPAAESDASRAQAFIRALGGAGNLQSVDACATRLRLNLIDRGKANDAELKRLGAHGVIRPGQGASVQVVLGPQADLIAGEIRNALEGTDHTALLAQEPLPGAKPETVFSDQQVAQWQHALGGADNLQQVEAVAFTRLRLQLGDASRINRAELEHLGCSGLVPLANGVWHLLVGPQAVGLAARLSR</sequence>
<dbReference type="NCBIfam" id="TIGR00826">
    <property type="entry name" value="EIIB_glc"/>
    <property type="match status" value="1"/>
</dbReference>
<dbReference type="Proteomes" id="UP000616499">
    <property type="component" value="Unassembled WGS sequence"/>
</dbReference>
<dbReference type="PANTHER" id="PTHR30009">
    <property type="entry name" value="CYTOCHROME C-TYPE SYNTHESIS PROTEIN AND PTS TRANSMEMBRANE COMPONENT"/>
    <property type="match status" value="1"/>
</dbReference>
<keyword evidence="8" id="KW-0418">Kinase</keyword>
<dbReference type="InterPro" id="IPR010974">
    <property type="entry name" value="PTS_IIBC_nag"/>
</dbReference>
<protein>
    <submittedName>
        <fullName evidence="15">N-acetyl-D-glucosamine phosphotransferase system transporter</fullName>
    </submittedName>
</protein>
<comment type="subcellular location">
    <subcellularLocation>
        <location evidence="1">Cell membrane</location>
        <topology evidence="1">Multi-pass membrane protein</topology>
    </subcellularLocation>
</comment>
<keyword evidence="16" id="KW-1185">Reference proteome</keyword>
<keyword evidence="2" id="KW-0813">Transport</keyword>
<evidence type="ECO:0000256" key="1">
    <source>
        <dbReference type="ARBA" id="ARBA00004651"/>
    </source>
</evidence>
<dbReference type="PROSITE" id="PS51098">
    <property type="entry name" value="PTS_EIIB_TYPE_1"/>
    <property type="match status" value="2"/>
</dbReference>
<feature type="transmembrane region" description="Helical" evidence="12">
    <location>
        <begin position="134"/>
        <end position="154"/>
    </location>
</feature>
<evidence type="ECO:0000256" key="5">
    <source>
        <dbReference type="ARBA" id="ARBA00022679"/>
    </source>
</evidence>
<dbReference type="InterPro" id="IPR050429">
    <property type="entry name" value="PTS_Glucose_EIICBA"/>
</dbReference>
<evidence type="ECO:0000256" key="6">
    <source>
        <dbReference type="ARBA" id="ARBA00022683"/>
    </source>
</evidence>
<keyword evidence="7 12" id="KW-0812">Transmembrane</keyword>
<accession>A0ABQ2GS19</accession>
<dbReference type="NCBIfam" id="TIGR01998">
    <property type="entry name" value="PTS-II-BC-nag"/>
    <property type="match status" value="1"/>
</dbReference>
<organism evidence="15 16">
    <name type="scientific">Pseudomonas asuensis</name>
    <dbReference type="NCBI Taxonomy" id="1825787"/>
    <lineage>
        <taxon>Bacteria</taxon>
        <taxon>Pseudomonadati</taxon>
        <taxon>Pseudomonadota</taxon>
        <taxon>Gammaproteobacteria</taxon>
        <taxon>Pseudomonadales</taxon>
        <taxon>Pseudomonadaceae</taxon>
        <taxon>Pseudomonas</taxon>
    </lineage>
</organism>
<feature type="domain" description="PTS EIIB type-1" evidence="13">
    <location>
        <begin position="383"/>
        <end position="466"/>
    </location>
</feature>